<evidence type="ECO:0000313" key="4">
    <source>
        <dbReference type="EMBL" id="OQD86809.1"/>
    </source>
</evidence>
<evidence type="ECO:0000256" key="2">
    <source>
        <dbReference type="ARBA" id="ARBA00022857"/>
    </source>
</evidence>
<evidence type="ECO:0000259" key="3">
    <source>
        <dbReference type="Pfam" id="PF05368"/>
    </source>
</evidence>
<dbReference type="Gene3D" id="3.90.25.10">
    <property type="entry name" value="UDP-galactose 4-epimerase, domain 1"/>
    <property type="match status" value="1"/>
</dbReference>
<feature type="domain" description="NmrA-like" evidence="3">
    <location>
        <begin position="8"/>
        <end position="307"/>
    </location>
</feature>
<dbReference type="Pfam" id="PF05368">
    <property type="entry name" value="NmrA"/>
    <property type="match status" value="1"/>
</dbReference>
<dbReference type="Proteomes" id="UP000191672">
    <property type="component" value="Unassembled WGS sequence"/>
</dbReference>
<dbReference type="PANTHER" id="PTHR42748">
    <property type="entry name" value="NITROGEN METABOLITE REPRESSION PROTEIN NMRA FAMILY MEMBER"/>
    <property type="match status" value="1"/>
</dbReference>
<reference evidence="5" key="1">
    <citation type="journal article" date="2017" name="Nat. Microbiol.">
        <title>Global analysis of biosynthetic gene clusters reveals vast potential of secondary metabolite production in Penicillium species.</title>
        <authorList>
            <person name="Nielsen J.C."/>
            <person name="Grijseels S."/>
            <person name="Prigent S."/>
            <person name="Ji B."/>
            <person name="Dainat J."/>
            <person name="Nielsen K.F."/>
            <person name="Frisvad J.C."/>
            <person name="Workman M."/>
            <person name="Nielsen J."/>
        </authorList>
    </citation>
    <scope>NUCLEOTIDE SEQUENCE [LARGE SCALE GENOMIC DNA]</scope>
    <source>
        <strain evidence="5">IBT 31811</strain>
    </source>
</reference>
<name>A0A1V6QC72_9EURO</name>
<dbReference type="InterPro" id="IPR036291">
    <property type="entry name" value="NAD(P)-bd_dom_sf"/>
</dbReference>
<dbReference type="InterPro" id="IPR051164">
    <property type="entry name" value="NmrA-like_oxidored"/>
</dbReference>
<proteinExistence type="inferred from homology"/>
<dbReference type="Gene3D" id="3.40.50.720">
    <property type="entry name" value="NAD(P)-binding Rossmann-like Domain"/>
    <property type="match status" value="1"/>
</dbReference>
<dbReference type="SUPFAM" id="SSF51735">
    <property type="entry name" value="NAD(P)-binding Rossmann-fold domains"/>
    <property type="match status" value="1"/>
</dbReference>
<comment type="caution">
    <text evidence="4">The sequence shown here is derived from an EMBL/GenBank/DDBJ whole genome shotgun (WGS) entry which is preliminary data.</text>
</comment>
<keyword evidence="5" id="KW-1185">Reference proteome</keyword>
<dbReference type="CDD" id="cd05251">
    <property type="entry name" value="NmrA_like_SDR_a"/>
    <property type="match status" value="1"/>
</dbReference>
<dbReference type="InterPro" id="IPR008030">
    <property type="entry name" value="NmrA-like"/>
</dbReference>
<evidence type="ECO:0000313" key="5">
    <source>
        <dbReference type="Proteomes" id="UP000191672"/>
    </source>
</evidence>
<dbReference type="EMBL" id="MDYN01000007">
    <property type="protein sequence ID" value="OQD86809.1"/>
    <property type="molecule type" value="Genomic_DNA"/>
</dbReference>
<accession>A0A1V6QC72</accession>
<dbReference type="AlphaFoldDB" id="A0A1V6QC72"/>
<organism evidence="4 5">
    <name type="scientific">Penicillium antarcticum</name>
    <dbReference type="NCBI Taxonomy" id="416450"/>
    <lineage>
        <taxon>Eukaryota</taxon>
        <taxon>Fungi</taxon>
        <taxon>Dikarya</taxon>
        <taxon>Ascomycota</taxon>
        <taxon>Pezizomycotina</taxon>
        <taxon>Eurotiomycetes</taxon>
        <taxon>Eurotiomycetidae</taxon>
        <taxon>Eurotiales</taxon>
        <taxon>Aspergillaceae</taxon>
        <taxon>Penicillium</taxon>
    </lineage>
</organism>
<protein>
    <recommendedName>
        <fullName evidence="3">NmrA-like domain-containing protein</fullName>
    </recommendedName>
</protein>
<evidence type="ECO:0000256" key="1">
    <source>
        <dbReference type="ARBA" id="ARBA00006328"/>
    </source>
</evidence>
<sequence length="316" mass="35156">MSMYENPKIVTVLGATGNQGSGVVQALLKTTTPSLHVRAISRDVTSASAEKLKARFPNNHRLELVEANVYDRGSLFKAFNNSYGVFAVTNNRLPGQKIETEKDMDHELEAGRNILEAAKACNVQHFVMSSLPNLTEASNGQFSKVYHFDNKSKIEHWARRELPAVTSLHPENGTVRFCAPIEGNKLADWVDPSYDIGLYAAKIFSLGPEKTASKTYPVVSSKLTFAEFAKIFTEKTGREAVYDPITLDQWGATVASTVGKGYEEDIRQMMQWISVAPDEKVCYGTMDSRDNKSWEDLGVKASTFAEWMERTLWAGP</sequence>
<comment type="similarity">
    <text evidence="1">Belongs to the NmrA-type oxidoreductase family.</text>
</comment>
<keyword evidence="2" id="KW-0521">NADP</keyword>
<dbReference type="OrthoDB" id="3358371at2759"/>
<gene>
    <name evidence="4" type="ORF">PENANT_c007G01863</name>
</gene>
<dbReference type="PANTHER" id="PTHR42748:SF7">
    <property type="entry name" value="NMRA LIKE REDOX SENSOR 1-RELATED"/>
    <property type="match status" value="1"/>
</dbReference>
<dbReference type="STRING" id="416450.A0A1V6QC72"/>